<gene>
    <name evidence="1" type="ORF">AV274_6068</name>
</gene>
<evidence type="ECO:0000313" key="1">
    <source>
        <dbReference type="EMBL" id="OAO12265.1"/>
    </source>
</evidence>
<organism evidence="1 2">
    <name type="scientific">Blastocystis sp. subtype 1 (strain ATCC 50177 / NandII)</name>
    <dbReference type="NCBI Taxonomy" id="478820"/>
    <lineage>
        <taxon>Eukaryota</taxon>
        <taxon>Sar</taxon>
        <taxon>Stramenopiles</taxon>
        <taxon>Bigyra</taxon>
        <taxon>Opalozoa</taxon>
        <taxon>Opalinata</taxon>
        <taxon>Blastocystidae</taxon>
        <taxon>Blastocystis</taxon>
    </lineage>
</organism>
<protein>
    <recommendedName>
        <fullName evidence="3">Essential protein Yae1 N-terminal domain-containing protein</fullName>
    </recommendedName>
</protein>
<dbReference type="EMBL" id="LXWW01000556">
    <property type="protein sequence ID" value="OAO12265.1"/>
    <property type="molecule type" value="Genomic_DNA"/>
</dbReference>
<sequence>MEDKVTHDAVDAALDGCIDVENASYKKGFEEGRDRLNDEAFESGKQYGKLYGFAAASIIHYCKSVLATLVKDAVIDSDGSISAAKKQSMRNLIIRIEKMEAEKAFDQTNIISMVKQYNLQIEKTGLKDFMVEIPESNENVSF</sequence>
<name>A0A196S594_BLAHN</name>
<accession>A0A196S594</accession>
<evidence type="ECO:0008006" key="3">
    <source>
        <dbReference type="Google" id="ProtNLM"/>
    </source>
</evidence>
<comment type="caution">
    <text evidence="1">The sequence shown here is derived from an EMBL/GenBank/DDBJ whole genome shotgun (WGS) entry which is preliminary data.</text>
</comment>
<dbReference type="Proteomes" id="UP000078348">
    <property type="component" value="Unassembled WGS sequence"/>
</dbReference>
<reference evidence="1 2" key="1">
    <citation type="submission" date="2016-05" db="EMBL/GenBank/DDBJ databases">
        <title>Nuclear genome of Blastocystis sp. subtype 1 NandII.</title>
        <authorList>
            <person name="Gentekaki E."/>
            <person name="Curtis B."/>
            <person name="Stairs C."/>
            <person name="Eme L."/>
            <person name="Herman E."/>
            <person name="Klimes V."/>
            <person name="Arias M.C."/>
            <person name="Elias M."/>
            <person name="Hilliou F."/>
            <person name="Klute M."/>
            <person name="Malik S.-B."/>
            <person name="Pightling A."/>
            <person name="Rachubinski R."/>
            <person name="Salas D."/>
            <person name="Schlacht A."/>
            <person name="Suga H."/>
            <person name="Archibald J."/>
            <person name="Ball S.G."/>
            <person name="Clark G."/>
            <person name="Dacks J."/>
            <person name="Van Der Giezen M."/>
            <person name="Tsaousis A."/>
            <person name="Roger A."/>
        </authorList>
    </citation>
    <scope>NUCLEOTIDE SEQUENCE [LARGE SCALE GENOMIC DNA]</scope>
    <source>
        <strain evidence="2">ATCC 50177 / NandII</strain>
    </source>
</reference>
<evidence type="ECO:0000313" key="2">
    <source>
        <dbReference type="Proteomes" id="UP000078348"/>
    </source>
</evidence>
<proteinExistence type="predicted"/>
<keyword evidence="2" id="KW-1185">Reference proteome</keyword>
<dbReference type="AlphaFoldDB" id="A0A196S594"/>